<dbReference type="RefSeq" id="WP_234985445.1">
    <property type="nucleotide sequence ID" value="NZ_FNGO01000001.1"/>
</dbReference>
<dbReference type="Gene3D" id="3.40.50.880">
    <property type="match status" value="1"/>
</dbReference>
<accession>A0A1G9H2Z7</accession>
<dbReference type="STRING" id="321763.SAMN04488692_10184"/>
<dbReference type="NCBIfam" id="TIGR01383">
    <property type="entry name" value="not_thiJ"/>
    <property type="match status" value="1"/>
</dbReference>
<protein>
    <submittedName>
        <fullName evidence="3">4-methyl-5(B-hydroxyethyl)-thiazole monophosphate biosynthesis</fullName>
    </submittedName>
</protein>
<sequence>MNSKIVVPLARGLEEIEAITIVDTLRRAGNDVTTAGLGNTKIEGSHQIKLQADQRLKNINARVFDGIALPGGMPGTENLKHESRVIQLVREFDATERLVAAICAAPLVLLDAGILEDRAVTSYPSFADRFSGLDYRQQRVVKDDHIITSRGPGTALDFSLEIVGYLNGPEKRAELAENMIHI</sequence>
<evidence type="ECO:0000313" key="3">
    <source>
        <dbReference type="EMBL" id="SDL07260.1"/>
    </source>
</evidence>
<organism evidence="3 4">
    <name type="scientific">Halarsenatibacter silvermanii</name>
    <dbReference type="NCBI Taxonomy" id="321763"/>
    <lineage>
        <taxon>Bacteria</taxon>
        <taxon>Bacillati</taxon>
        <taxon>Bacillota</taxon>
        <taxon>Clostridia</taxon>
        <taxon>Halanaerobiales</taxon>
        <taxon>Halarsenatibacteraceae</taxon>
        <taxon>Halarsenatibacter</taxon>
    </lineage>
</organism>
<dbReference type="AlphaFoldDB" id="A0A1G9H2Z7"/>
<dbReference type="GO" id="GO:0005737">
    <property type="term" value="C:cytoplasm"/>
    <property type="evidence" value="ECO:0007669"/>
    <property type="project" value="UniProtKB-ARBA"/>
</dbReference>
<reference evidence="3 4" key="1">
    <citation type="submission" date="2016-10" db="EMBL/GenBank/DDBJ databases">
        <authorList>
            <person name="de Groot N.N."/>
        </authorList>
    </citation>
    <scope>NUCLEOTIDE SEQUENCE [LARGE SCALE GENOMIC DNA]</scope>
    <source>
        <strain evidence="3 4">SLAS-1</strain>
    </source>
</reference>
<dbReference type="InterPro" id="IPR029062">
    <property type="entry name" value="Class_I_gatase-like"/>
</dbReference>
<name>A0A1G9H2Z7_9FIRM</name>
<dbReference type="CDD" id="cd03135">
    <property type="entry name" value="GATase1_DJ-1"/>
    <property type="match status" value="1"/>
</dbReference>
<dbReference type="InterPro" id="IPR006287">
    <property type="entry name" value="DJ-1"/>
</dbReference>
<evidence type="ECO:0000259" key="2">
    <source>
        <dbReference type="Pfam" id="PF01965"/>
    </source>
</evidence>
<dbReference type="InterPro" id="IPR002818">
    <property type="entry name" value="DJ-1/PfpI"/>
</dbReference>
<dbReference type="PANTHER" id="PTHR48094">
    <property type="entry name" value="PROTEIN/NUCLEIC ACID DEGLYCASE DJ-1-RELATED"/>
    <property type="match status" value="1"/>
</dbReference>
<keyword evidence="4" id="KW-1185">Reference proteome</keyword>
<dbReference type="InterPro" id="IPR050325">
    <property type="entry name" value="Prot/Nucl_acid_deglycase"/>
</dbReference>
<dbReference type="Proteomes" id="UP000199476">
    <property type="component" value="Unassembled WGS sequence"/>
</dbReference>
<keyword evidence="1" id="KW-0677">Repeat</keyword>
<feature type="domain" description="DJ-1/PfpI" evidence="2">
    <location>
        <begin position="4"/>
        <end position="163"/>
    </location>
</feature>
<dbReference type="FunFam" id="3.40.50.880:FF:000015">
    <property type="entry name" value="Protein DJ-1 homolog C"/>
    <property type="match status" value="1"/>
</dbReference>
<dbReference type="EMBL" id="FNGO01000001">
    <property type="protein sequence ID" value="SDL07260.1"/>
    <property type="molecule type" value="Genomic_DNA"/>
</dbReference>
<dbReference type="Pfam" id="PF01965">
    <property type="entry name" value="DJ-1_PfpI"/>
    <property type="match status" value="1"/>
</dbReference>
<dbReference type="SUPFAM" id="SSF52317">
    <property type="entry name" value="Class I glutamine amidotransferase-like"/>
    <property type="match status" value="1"/>
</dbReference>
<gene>
    <name evidence="3" type="ORF">SAMN04488692_10184</name>
</gene>
<evidence type="ECO:0000313" key="4">
    <source>
        <dbReference type="Proteomes" id="UP000199476"/>
    </source>
</evidence>
<proteinExistence type="predicted"/>
<dbReference type="PANTHER" id="PTHR48094:SF12">
    <property type="entry name" value="PARKINSON DISEASE PROTEIN 7 HOMOLOG"/>
    <property type="match status" value="1"/>
</dbReference>
<evidence type="ECO:0000256" key="1">
    <source>
        <dbReference type="ARBA" id="ARBA00022737"/>
    </source>
</evidence>